<evidence type="ECO:0000313" key="2">
    <source>
        <dbReference type="Proteomes" id="UP000886786"/>
    </source>
</evidence>
<protein>
    <submittedName>
        <fullName evidence="1">Uncharacterized protein</fullName>
    </submittedName>
</protein>
<organism evidence="1 2">
    <name type="scientific">Candidatus Coprosoma intestinipullorum</name>
    <dbReference type="NCBI Taxonomy" id="2840752"/>
    <lineage>
        <taxon>Bacteria</taxon>
        <taxon>Bacillati</taxon>
        <taxon>Bacillota</taxon>
        <taxon>Bacillota incertae sedis</taxon>
        <taxon>Candidatus Coprosoma</taxon>
    </lineage>
</organism>
<dbReference type="AlphaFoldDB" id="A0A9D0ZPJ9"/>
<accession>A0A9D0ZPJ9</accession>
<name>A0A9D0ZPJ9_9FIRM</name>
<comment type="caution">
    <text evidence="1">The sequence shown here is derived from an EMBL/GenBank/DDBJ whole genome shotgun (WGS) entry which is preliminary data.</text>
</comment>
<dbReference type="Proteomes" id="UP000886786">
    <property type="component" value="Unassembled WGS sequence"/>
</dbReference>
<gene>
    <name evidence="1" type="ORF">IAB27_00200</name>
</gene>
<dbReference type="EMBL" id="DVFV01000005">
    <property type="protein sequence ID" value="HIQ90039.1"/>
    <property type="molecule type" value="Genomic_DNA"/>
</dbReference>
<reference evidence="1" key="1">
    <citation type="submission" date="2020-10" db="EMBL/GenBank/DDBJ databases">
        <authorList>
            <person name="Gilroy R."/>
        </authorList>
    </citation>
    <scope>NUCLEOTIDE SEQUENCE</scope>
    <source>
        <strain evidence="1">CHK147-3167</strain>
    </source>
</reference>
<reference evidence="1" key="2">
    <citation type="journal article" date="2021" name="PeerJ">
        <title>Extensive microbial diversity within the chicken gut microbiome revealed by metagenomics and culture.</title>
        <authorList>
            <person name="Gilroy R."/>
            <person name="Ravi A."/>
            <person name="Getino M."/>
            <person name="Pursley I."/>
            <person name="Horton D.L."/>
            <person name="Alikhan N.F."/>
            <person name="Baker D."/>
            <person name="Gharbi K."/>
            <person name="Hall N."/>
            <person name="Watson M."/>
            <person name="Adriaenssens E.M."/>
            <person name="Foster-Nyarko E."/>
            <person name="Jarju S."/>
            <person name="Secka A."/>
            <person name="Antonio M."/>
            <person name="Oren A."/>
            <person name="Chaudhuri R.R."/>
            <person name="La Ragione R."/>
            <person name="Hildebrand F."/>
            <person name="Pallen M.J."/>
        </authorList>
    </citation>
    <scope>NUCLEOTIDE SEQUENCE</scope>
    <source>
        <strain evidence="1">CHK147-3167</strain>
    </source>
</reference>
<sequence>MNKNSRINDDFKKVHKEYNVLVSIPRDYFLIEFPDTFDESDIDFLIDINESLKCLYDKYEPILLFAKELYQKIYDAQIDGHDVNSKRWIEEAWKDYNFIIYPIKKDYQDLKRKADNIGKVRNGLKRVKYLFQK</sequence>
<proteinExistence type="predicted"/>
<evidence type="ECO:0000313" key="1">
    <source>
        <dbReference type="EMBL" id="HIQ90039.1"/>
    </source>
</evidence>